<feature type="transmembrane region" description="Helical" evidence="6">
    <location>
        <begin position="261"/>
        <end position="281"/>
    </location>
</feature>
<evidence type="ECO:0000313" key="9">
    <source>
        <dbReference type="Proteomes" id="UP001358586"/>
    </source>
</evidence>
<dbReference type="Pfam" id="PF00892">
    <property type="entry name" value="EamA"/>
    <property type="match status" value="1"/>
</dbReference>
<evidence type="ECO:0000256" key="3">
    <source>
        <dbReference type="ARBA" id="ARBA00022692"/>
    </source>
</evidence>
<dbReference type="InterPro" id="IPR000620">
    <property type="entry name" value="EamA_dom"/>
</dbReference>
<dbReference type="PANTHER" id="PTHR31218">
    <property type="entry name" value="WAT1-RELATED PROTEIN"/>
    <property type="match status" value="1"/>
</dbReference>
<keyword evidence="4 6" id="KW-1133">Transmembrane helix</keyword>
<evidence type="ECO:0000256" key="4">
    <source>
        <dbReference type="ARBA" id="ARBA00022989"/>
    </source>
</evidence>
<feature type="transmembrane region" description="Helical" evidence="6">
    <location>
        <begin position="187"/>
        <end position="206"/>
    </location>
</feature>
<evidence type="ECO:0000256" key="2">
    <source>
        <dbReference type="ARBA" id="ARBA00007635"/>
    </source>
</evidence>
<organism evidence="8 9">
    <name type="scientific">Gossypium arboreum</name>
    <name type="common">Tree cotton</name>
    <name type="synonym">Gossypium nanking</name>
    <dbReference type="NCBI Taxonomy" id="29729"/>
    <lineage>
        <taxon>Eukaryota</taxon>
        <taxon>Viridiplantae</taxon>
        <taxon>Streptophyta</taxon>
        <taxon>Embryophyta</taxon>
        <taxon>Tracheophyta</taxon>
        <taxon>Spermatophyta</taxon>
        <taxon>Magnoliopsida</taxon>
        <taxon>eudicotyledons</taxon>
        <taxon>Gunneridae</taxon>
        <taxon>Pentapetalae</taxon>
        <taxon>rosids</taxon>
        <taxon>malvids</taxon>
        <taxon>Malvales</taxon>
        <taxon>Malvaceae</taxon>
        <taxon>Malvoideae</taxon>
        <taxon>Gossypium</taxon>
    </lineage>
</organism>
<feature type="transmembrane region" description="Helical" evidence="6">
    <location>
        <begin position="121"/>
        <end position="143"/>
    </location>
</feature>
<feature type="transmembrane region" description="Helical" evidence="6">
    <location>
        <begin position="333"/>
        <end position="351"/>
    </location>
</feature>
<evidence type="ECO:0000256" key="5">
    <source>
        <dbReference type="ARBA" id="ARBA00023136"/>
    </source>
</evidence>
<dbReference type="InterPro" id="IPR030184">
    <property type="entry name" value="WAT1-related"/>
</dbReference>
<sequence>MTDLEHDGNILLLLPDGINGAMVSADNSLSDLSALPVAIEFGLAVSKDPSPNVCLRGFSSEMVVEYDKWKESRGKSKMVVYLKRDVIEDVVIIGGLIGVQFVNAGNSVLLGYLMSLGLSPFTIVICFTLATFIILSPFAFYFERSLWPNRLTLKLIIQLVFISFGGVTLFQFLYLKGINLTSPAVATAMPNLAPGLIFIIAWVFRVEKVVLTYLYSKIKIVGTFVCVAGAVTMSIMQSTDSSGDAMMDHPAVDNDIFDKNKIIGCMYLMAAVLVLSSSVVLQAATLGDFPAPMSLCAITSFIGLVITSIVQLFKNHDAEWGWPLVSVLDLVGYSLLGGAVSGACVSFNGWAMKKRGPVLVSMFCPIGTVITVVLSFITLGQTISLGSLAGMFLMFIGLYFVLWAKGKEIYSVGDGFGSEFDPEKPLLS</sequence>
<comment type="similarity">
    <text evidence="2">Belongs to the drug/metabolite transporter (DMT) superfamily. Plant drug/metabolite exporter (P-DME) (TC 2.A.7.4) family.</text>
</comment>
<keyword evidence="5 6" id="KW-0472">Membrane</keyword>
<evidence type="ECO:0000259" key="7">
    <source>
        <dbReference type="Pfam" id="PF00892"/>
    </source>
</evidence>
<keyword evidence="3 6" id="KW-0812">Transmembrane</keyword>
<feature type="transmembrane region" description="Helical" evidence="6">
    <location>
        <begin position="218"/>
        <end position="236"/>
    </location>
</feature>
<gene>
    <name evidence="8" type="ORF">PVK06_045502</name>
</gene>
<protein>
    <recommendedName>
        <fullName evidence="7">EamA domain-containing protein</fullName>
    </recommendedName>
</protein>
<comment type="caution">
    <text evidence="8">The sequence shown here is derived from an EMBL/GenBank/DDBJ whole genome shotgun (WGS) entry which is preliminary data.</text>
</comment>
<dbReference type="SUPFAM" id="SSF103481">
    <property type="entry name" value="Multidrug resistance efflux transporter EmrE"/>
    <property type="match status" value="2"/>
</dbReference>
<feature type="transmembrane region" description="Helical" evidence="6">
    <location>
        <begin position="358"/>
        <end position="377"/>
    </location>
</feature>
<name>A0ABR0MU84_GOSAR</name>
<dbReference type="InterPro" id="IPR037185">
    <property type="entry name" value="EmrE-like"/>
</dbReference>
<feature type="transmembrane region" description="Helical" evidence="6">
    <location>
        <begin position="383"/>
        <end position="402"/>
    </location>
</feature>
<dbReference type="EMBL" id="JARKNE010000012">
    <property type="protein sequence ID" value="KAK5777535.1"/>
    <property type="molecule type" value="Genomic_DNA"/>
</dbReference>
<feature type="transmembrane region" description="Helical" evidence="6">
    <location>
        <begin position="293"/>
        <end position="313"/>
    </location>
</feature>
<evidence type="ECO:0000313" key="8">
    <source>
        <dbReference type="EMBL" id="KAK5777535.1"/>
    </source>
</evidence>
<comment type="subcellular location">
    <subcellularLocation>
        <location evidence="1">Membrane</location>
        <topology evidence="1">Multi-pass membrane protein</topology>
    </subcellularLocation>
</comment>
<feature type="transmembrane region" description="Helical" evidence="6">
    <location>
        <begin position="90"/>
        <end position="115"/>
    </location>
</feature>
<accession>A0ABR0MU84</accession>
<keyword evidence="9" id="KW-1185">Reference proteome</keyword>
<evidence type="ECO:0000256" key="6">
    <source>
        <dbReference type="SAM" id="Phobius"/>
    </source>
</evidence>
<dbReference type="Proteomes" id="UP001358586">
    <property type="component" value="Chromosome 12"/>
</dbReference>
<reference evidence="8 9" key="1">
    <citation type="submission" date="2023-03" db="EMBL/GenBank/DDBJ databases">
        <title>WGS of Gossypium arboreum.</title>
        <authorList>
            <person name="Yu D."/>
        </authorList>
    </citation>
    <scope>NUCLEOTIDE SEQUENCE [LARGE SCALE GENOMIC DNA]</scope>
    <source>
        <tissue evidence="8">Leaf</tissue>
    </source>
</reference>
<feature type="transmembrane region" description="Helical" evidence="6">
    <location>
        <begin position="155"/>
        <end position="175"/>
    </location>
</feature>
<proteinExistence type="inferred from homology"/>
<feature type="domain" description="EamA" evidence="7">
    <location>
        <begin position="263"/>
        <end position="402"/>
    </location>
</feature>
<evidence type="ECO:0000256" key="1">
    <source>
        <dbReference type="ARBA" id="ARBA00004141"/>
    </source>
</evidence>